<keyword evidence="6" id="KW-0687">Ribonucleoprotein</keyword>
<dbReference type="PANTHER" id="PTHR21338">
    <property type="entry name" value="MITOCHONDRIAL RIBOSOMAL PROTEIN L41"/>
    <property type="match status" value="1"/>
</dbReference>
<evidence type="ECO:0000256" key="1">
    <source>
        <dbReference type="ARBA" id="ARBA00004173"/>
    </source>
</evidence>
<dbReference type="InterPro" id="IPR019189">
    <property type="entry name" value="Ribosomal_mL41"/>
</dbReference>
<evidence type="ECO:0000256" key="6">
    <source>
        <dbReference type="ARBA" id="ARBA00023274"/>
    </source>
</evidence>
<evidence type="ECO:0000256" key="4">
    <source>
        <dbReference type="ARBA" id="ARBA00022980"/>
    </source>
</evidence>
<feature type="non-terminal residue" evidence="7">
    <location>
        <position position="1"/>
    </location>
</feature>
<comment type="subcellular location">
    <subcellularLocation>
        <location evidence="1">Mitochondrion</location>
    </subcellularLocation>
</comment>
<sequence>SIHFRRRIKHPTYQYFPYQKYDSANPIPHRDRVPVWSRLQLTTKMASEHKPGGHKLWHAMYMAHRGVQMPGYFDHQTAKFVYVEEMEPELVVPDLTDFKLKPYVSYDVTDIKQGQFLARDLFNATYAKSIADEFKRGQIKAIDDNNEENTEKTNSLS</sequence>
<dbReference type="GO" id="GO:0003735">
    <property type="term" value="F:structural constituent of ribosome"/>
    <property type="evidence" value="ECO:0007669"/>
    <property type="project" value="InterPro"/>
</dbReference>
<proteinExistence type="inferred from homology"/>
<evidence type="ECO:0000256" key="3">
    <source>
        <dbReference type="ARBA" id="ARBA00022946"/>
    </source>
</evidence>
<accession>A0A8S2V561</accession>
<gene>
    <name evidence="7" type="ORF">SMN809_LOCUS29308</name>
</gene>
<evidence type="ECO:0000313" key="8">
    <source>
        <dbReference type="Proteomes" id="UP000676336"/>
    </source>
</evidence>
<dbReference type="PANTHER" id="PTHR21338:SF0">
    <property type="entry name" value="LARGE RIBOSOMAL SUBUNIT PROTEIN ML41"/>
    <property type="match status" value="1"/>
</dbReference>
<protein>
    <recommendedName>
        <fullName evidence="9">Mitochondrial ribosomal protein L41</fullName>
    </recommendedName>
</protein>
<comment type="similarity">
    <text evidence="2">Belongs to the mitochondrion-specific ribosomal protein mL41 family.</text>
</comment>
<keyword evidence="5" id="KW-0496">Mitochondrion</keyword>
<keyword evidence="3" id="KW-0809">Transit peptide</keyword>
<evidence type="ECO:0000256" key="2">
    <source>
        <dbReference type="ARBA" id="ARBA00010152"/>
    </source>
</evidence>
<dbReference type="EMBL" id="CAJOBI010051679">
    <property type="protein sequence ID" value="CAF4374872.1"/>
    <property type="molecule type" value="Genomic_DNA"/>
</dbReference>
<evidence type="ECO:0000256" key="5">
    <source>
        <dbReference type="ARBA" id="ARBA00023128"/>
    </source>
</evidence>
<evidence type="ECO:0008006" key="9">
    <source>
        <dbReference type="Google" id="ProtNLM"/>
    </source>
</evidence>
<dbReference type="AlphaFoldDB" id="A0A8S2V561"/>
<comment type="caution">
    <text evidence="7">The sequence shown here is derived from an EMBL/GenBank/DDBJ whole genome shotgun (WGS) entry which is preliminary data.</text>
</comment>
<organism evidence="7 8">
    <name type="scientific">Rotaria magnacalcarata</name>
    <dbReference type="NCBI Taxonomy" id="392030"/>
    <lineage>
        <taxon>Eukaryota</taxon>
        <taxon>Metazoa</taxon>
        <taxon>Spiralia</taxon>
        <taxon>Gnathifera</taxon>
        <taxon>Rotifera</taxon>
        <taxon>Eurotatoria</taxon>
        <taxon>Bdelloidea</taxon>
        <taxon>Philodinida</taxon>
        <taxon>Philodinidae</taxon>
        <taxon>Rotaria</taxon>
    </lineage>
</organism>
<dbReference type="Proteomes" id="UP000676336">
    <property type="component" value="Unassembled WGS sequence"/>
</dbReference>
<keyword evidence="4" id="KW-0689">Ribosomal protein</keyword>
<dbReference type="GO" id="GO:0006412">
    <property type="term" value="P:translation"/>
    <property type="evidence" value="ECO:0007669"/>
    <property type="project" value="TreeGrafter"/>
</dbReference>
<evidence type="ECO:0000313" key="7">
    <source>
        <dbReference type="EMBL" id="CAF4374872.1"/>
    </source>
</evidence>
<dbReference type="Pfam" id="PF09809">
    <property type="entry name" value="MRP-L27"/>
    <property type="match status" value="1"/>
</dbReference>
<name>A0A8S2V561_9BILA</name>
<reference evidence="7" key="1">
    <citation type="submission" date="2021-02" db="EMBL/GenBank/DDBJ databases">
        <authorList>
            <person name="Nowell W R."/>
        </authorList>
    </citation>
    <scope>NUCLEOTIDE SEQUENCE</scope>
</reference>
<dbReference type="GO" id="GO:0005762">
    <property type="term" value="C:mitochondrial large ribosomal subunit"/>
    <property type="evidence" value="ECO:0007669"/>
    <property type="project" value="InterPro"/>
</dbReference>